<dbReference type="RefSeq" id="WP_208979318.1">
    <property type="nucleotide sequence ID" value="NZ_FOFM01000002.1"/>
</dbReference>
<dbReference type="EMBL" id="LMCB01000034">
    <property type="protein sequence ID" value="KZL17329.1"/>
    <property type="molecule type" value="Genomic_DNA"/>
</dbReference>
<dbReference type="InterPro" id="IPR009594">
    <property type="entry name" value="Tscrpt_reg_HTH_AraC_N"/>
</dbReference>
<evidence type="ECO:0000313" key="4">
    <source>
        <dbReference type="EMBL" id="KZL17329.1"/>
    </source>
</evidence>
<protein>
    <submittedName>
        <fullName evidence="4">HTH-type transcriptional activator RhaS</fullName>
    </submittedName>
</protein>
<dbReference type="GO" id="GO:0043565">
    <property type="term" value="F:sequence-specific DNA binding"/>
    <property type="evidence" value="ECO:0007669"/>
    <property type="project" value="InterPro"/>
</dbReference>
<evidence type="ECO:0000313" key="5">
    <source>
        <dbReference type="Proteomes" id="UP000076577"/>
    </source>
</evidence>
<reference evidence="4 5" key="1">
    <citation type="journal article" date="2016" name="Front. Microbiol.">
        <title>Comparative Genomic Analysis Reveals a Diverse Repertoire of Genes Involved in Prokaryote-Eukaryote Interactions within the Pseudovibrio Genus.</title>
        <authorList>
            <person name="Romano S."/>
            <person name="Fernandez-Guerra A."/>
            <person name="Reen F.J."/>
            <person name="Glockner F.O."/>
            <person name="Crowley S.P."/>
            <person name="O'Sullivan O."/>
            <person name="Cotter P.D."/>
            <person name="Adams C."/>
            <person name="Dobson A.D."/>
            <person name="O'Gara F."/>
        </authorList>
    </citation>
    <scope>NUCLEOTIDE SEQUENCE [LARGE SCALE GENOMIC DNA]</scope>
    <source>
        <strain evidence="4 5">Ad2</strain>
    </source>
</reference>
<keyword evidence="2" id="KW-0804">Transcription</keyword>
<accession>A0A165X3Y0</accession>
<evidence type="ECO:0000256" key="1">
    <source>
        <dbReference type="ARBA" id="ARBA00023015"/>
    </source>
</evidence>
<evidence type="ECO:0000259" key="3">
    <source>
        <dbReference type="PROSITE" id="PS01124"/>
    </source>
</evidence>
<organism evidence="4 5">
    <name type="scientific">Pseudovibrio axinellae</name>
    <dbReference type="NCBI Taxonomy" id="989403"/>
    <lineage>
        <taxon>Bacteria</taxon>
        <taxon>Pseudomonadati</taxon>
        <taxon>Pseudomonadota</taxon>
        <taxon>Alphaproteobacteria</taxon>
        <taxon>Hyphomicrobiales</taxon>
        <taxon>Stappiaceae</taxon>
        <taxon>Pseudovibrio</taxon>
    </lineage>
</organism>
<dbReference type="Pfam" id="PF12833">
    <property type="entry name" value="HTH_18"/>
    <property type="match status" value="1"/>
</dbReference>
<dbReference type="PROSITE" id="PS01124">
    <property type="entry name" value="HTH_ARAC_FAMILY_2"/>
    <property type="match status" value="1"/>
</dbReference>
<dbReference type="GO" id="GO:0003700">
    <property type="term" value="F:DNA-binding transcription factor activity"/>
    <property type="evidence" value="ECO:0007669"/>
    <property type="project" value="InterPro"/>
</dbReference>
<dbReference type="PANTHER" id="PTHR43436">
    <property type="entry name" value="ARAC-FAMILY TRANSCRIPTIONAL REGULATOR"/>
    <property type="match status" value="1"/>
</dbReference>
<dbReference type="AlphaFoldDB" id="A0A165X3Y0"/>
<proteinExistence type="predicted"/>
<name>A0A165X3Y0_9HYPH</name>
<dbReference type="InterPro" id="IPR009057">
    <property type="entry name" value="Homeodomain-like_sf"/>
</dbReference>
<dbReference type="STRING" id="989403.SAMN05421798_102127"/>
<evidence type="ECO:0000256" key="2">
    <source>
        <dbReference type="ARBA" id="ARBA00023163"/>
    </source>
</evidence>
<dbReference type="PANTHER" id="PTHR43436:SF2">
    <property type="entry name" value="ARAC_XYLS FAMILY TRANSCRIPTIONAL REGULATOR"/>
    <property type="match status" value="1"/>
</dbReference>
<dbReference type="SUPFAM" id="SSF46689">
    <property type="entry name" value="Homeodomain-like"/>
    <property type="match status" value="2"/>
</dbReference>
<keyword evidence="1" id="KW-0805">Transcription regulation</keyword>
<dbReference type="Proteomes" id="UP000076577">
    <property type="component" value="Unassembled WGS sequence"/>
</dbReference>
<dbReference type="InterPro" id="IPR018060">
    <property type="entry name" value="HTH_AraC"/>
</dbReference>
<dbReference type="Pfam" id="PF06719">
    <property type="entry name" value="AraC_N"/>
    <property type="match status" value="1"/>
</dbReference>
<dbReference type="PATRIC" id="fig|989403.3.peg.3427"/>
<dbReference type="SMART" id="SM00342">
    <property type="entry name" value="HTH_ARAC"/>
    <property type="match status" value="1"/>
</dbReference>
<sequence length="296" mass="33196">MQFATQQWLEEWFAPLAPSEGVSASRHECVEVIRITAATKPRAVMFSPSIRIVFQGLVKGHLGSQSFLYSQQSYVALVSPIPLEVEVVEASREKPLFAVNISIDINVLAELMLLIEQEPVEFEYGEALGRPAHLPEDALFSICRLLQTLSSEEQTKILADNYYREFLYHVLKSEYGASLRVLFQNSEKSQGIARVLQVLHDDFSTNLSVDEMAKMACMSISAFHAGFKVATGLSPLQYVKSIRLHKARSMMLSQNMSASQAAYRVGYASPSQFSREFKRFFGSSPTQESAKFRTMA</sequence>
<feature type="domain" description="HTH araC/xylS-type" evidence="3">
    <location>
        <begin position="193"/>
        <end position="291"/>
    </location>
</feature>
<comment type="caution">
    <text evidence="4">The sequence shown here is derived from an EMBL/GenBank/DDBJ whole genome shotgun (WGS) entry which is preliminary data.</text>
</comment>
<gene>
    <name evidence="4" type="primary">rhaS_4</name>
    <name evidence="4" type="ORF">PsAD2_03198</name>
</gene>
<keyword evidence="5" id="KW-1185">Reference proteome</keyword>
<dbReference type="Gene3D" id="1.10.10.60">
    <property type="entry name" value="Homeodomain-like"/>
    <property type="match status" value="2"/>
</dbReference>